<protein>
    <submittedName>
        <fullName evidence="1">Uncharacterized protein</fullName>
    </submittedName>
</protein>
<evidence type="ECO:0000313" key="1">
    <source>
        <dbReference type="EMBL" id="GBM59917.1"/>
    </source>
</evidence>
<dbReference type="EMBL" id="BGPR01001706">
    <property type="protein sequence ID" value="GBM59917.1"/>
    <property type="molecule type" value="Genomic_DNA"/>
</dbReference>
<sequence>METFQWLSKPQRQAHNANLVLKVPALFNASPRPDLYPKENSTQPKKEEKKVRNLLRLIKMSLRSSDDNAHCCHRIIINTKARSAKRIRNKRGLIFSVGVC</sequence>
<dbReference type="OrthoDB" id="10602876at2759"/>
<dbReference type="AlphaFoldDB" id="A0A4Y2H361"/>
<keyword evidence="2" id="KW-1185">Reference proteome</keyword>
<gene>
    <name evidence="1" type="ORF">AVEN_270020_1</name>
</gene>
<comment type="caution">
    <text evidence="1">The sequence shown here is derived from an EMBL/GenBank/DDBJ whole genome shotgun (WGS) entry which is preliminary data.</text>
</comment>
<accession>A0A4Y2H361</accession>
<evidence type="ECO:0000313" key="2">
    <source>
        <dbReference type="Proteomes" id="UP000499080"/>
    </source>
</evidence>
<name>A0A4Y2H361_ARAVE</name>
<proteinExistence type="predicted"/>
<organism evidence="1 2">
    <name type="scientific">Araneus ventricosus</name>
    <name type="common">Orbweaver spider</name>
    <name type="synonym">Epeira ventricosa</name>
    <dbReference type="NCBI Taxonomy" id="182803"/>
    <lineage>
        <taxon>Eukaryota</taxon>
        <taxon>Metazoa</taxon>
        <taxon>Ecdysozoa</taxon>
        <taxon>Arthropoda</taxon>
        <taxon>Chelicerata</taxon>
        <taxon>Arachnida</taxon>
        <taxon>Araneae</taxon>
        <taxon>Araneomorphae</taxon>
        <taxon>Entelegynae</taxon>
        <taxon>Araneoidea</taxon>
        <taxon>Araneidae</taxon>
        <taxon>Araneus</taxon>
    </lineage>
</organism>
<dbReference type="Proteomes" id="UP000499080">
    <property type="component" value="Unassembled WGS sequence"/>
</dbReference>
<reference evidence="1 2" key="1">
    <citation type="journal article" date="2019" name="Sci. Rep.">
        <title>Orb-weaving spider Araneus ventricosus genome elucidates the spidroin gene catalogue.</title>
        <authorList>
            <person name="Kono N."/>
            <person name="Nakamura H."/>
            <person name="Ohtoshi R."/>
            <person name="Moran D.A.P."/>
            <person name="Shinohara A."/>
            <person name="Yoshida Y."/>
            <person name="Fujiwara M."/>
            <person name="Mori M."/>
            <person name="Tomita M."/>
            <person name="Arakawa K."/>
        </authorList>
    </citation>
    <scope>NUCLEOTIDE SEQUENCE [LARGE SCALE GENOMIC DNA]</scope>
</reference>